<accession>A0A8S1T0R4</accession>
<sequence length="605" mass="69621">MIQQEVLNEIFVPNQLAQVLETVAQSNKKGNIELDYFGVKVREGKYENKAAPNKKKQKQIKQQQQQQQQQQAQVQQQTADYVEQEEIDDKYAKQIQFDDDENLDMDQIQQQQQFQDAQAYNINENIEFYLTSEYKTVKFNDRKELACLVGIKAKEVHQPQVPQQIEGDAQNQFNMDQQQHSKVGVDLLCVIDRSGSMSGEKIEMVKQTLNILLNFLGPKDRLCLIQFDDTCQRLTNLRRVTDENKTYYSDIISKIQANGGTVIGLGTQMALKQIKYRKSVNNVTSIFVLSDGQDEAAISQLQKQLAYYKQTLTIHSFGFGSDHDAKLMTKISNLGKGSFYFVNNISLLDEFFVDALGALTSMVVTDISITLENKMQSPYDAITISKFYGEQKLNTQNTNVQLKIPFLAEGQRRDFVFKLNIPYINNNNVQSENVVLFKALAKITSSQTKETIEKQVELVVKFVDENQPLNEEQDYFVTEQVFRVESAEVIKDALHKCQNRQNQQAINMIGSLISKVQENPQLIEKVKNIVSDLEQVKQAARQEYFNKFGSKQMYQIISNNYNQQGINAKFDATGIQLQQEEQSQFQNQKQMMWVKKVQYSKKCKP</sequence>
<name>A0A8S1T0R4_PAROT</name>
<feature type="domain" description="VWFA" evidence="2">
    <location>
        <begin position="186"/>
        <end position="356"/>
    </location>
</feature>
<dbReference type="AlphaFoldDB" id="A0A8S1T0R4"/>
<feature type="coiled-coil region" evidence="1">
    <location>
        <begin position="53"/>
        <end position="80"/>
    </location>
</feature>
<keyword evidence="1" id="KW-0175">Coiled coil</keyword>
<reference evidence="3" key="1">
    <citation type="submission" date="2021-01" db="EMBL/GenBank/DDBJ databases">
        <authorList>
            <consortium name="Genoscope - CEA"/>
            <person name="William W."/>
        </authorList>
    </citation>
    <scope>NUCLEOTIDE SEQUENCE</scope>
</reference>
<dbReference type="Pfam" id="PF00092">
    <property type="entry name" value="VWA"/>
    <property type="match status" value="1"/>
</dbReference>
<dbReference type="PANTHER" id="PTHR10579:SF43">
    <property type="entry name" value="ZINC FINGER (C3HC4-TYPE RING FINGER) FAMILY PROTEIN"/>
    <property type="match status" value="1"/>
</dbReference>
<dbReference type="OrthoDB" id="687730at2759"/>
<protein>
    <recommendedName>
        <fullName evidence="2">VWFA domain-containing protein</fullName>
    </recommendedName>
</protein>
<dbReference type="EMBL" id="CAJJDP010000018">
    <property type="protein sequence ID" value="CAD8145963.1"/>
    <property type="molecule type" value="Genomic_DNA"/>
</dbReference>
<dbReference type="PROSITE" id="PS50234">
    <property type="entry name" value="VWFA"/>
    <property type="match status" value="1"/>
</dbReference>
<dbReference type="InterPro" id="IPR002035">
    <property type="entry name" value="VWF_A"/>
</dbReference>
<dbReference type="InterPro" id="IPR051266">
    <property type="entry name" value="CLCR"/>
</dbReference>
<evidence type="ECO:0000313" key="3">
    <source>
        <dbReference type="EMBL" id="CAD8145963.1"/>
    </source>
</evidence>
<gene>
    <name evidence="3" type="ORF">POCTA_138.1.T0180060</name>
</gene>
<evidence type="ECO:0000259" key="2">
    <source>
        <dbReference type="PROSITE" id="PS50234"/>
    </source>
</evidence>
<organism evidence="3 4">
    <name type="scientific">Paramecium octaurelia</name>
    <dbReference type="NCBI Taxonomy" id="43137"/>
    <lineage>
        <taxon>Eukaryota</taxon>
        <taxon>Sar</taxon>
        <taxon>Alveolata</taxon>
        <taxon>Ciliophora</taxon>
        <taxon>Intramacronucleata</taxon>
        <taxon>Oligohymenophorea</taxon>
        <taxon>Peniculida</taxon>
        <taxon>Parameciidae</taxon>
        <taxon>Paramecium</taxon>
    </lineage>
</organism>
<dbReference type="OMA" id="QMYQIIS"/>
<evidence type="ECO:0000256" key="1">
    <source>
        <dbReference type="SAM" id="Coils"/>
    </source>
</evidence>
<keyword evidence="4" id="KW-1185">Reference proteome</keyword>
<dbReference type="PANTHER" id="PTHR10579">
    <property type="entry name" value="CALCIUM-ACTIVATED CHLORIDE CHANNEL REGULATOR"/>
    <property type="match status" value="1"/>
</dbReference>
<dbReference type="SMART" id="SM00327">
    <property type="entry name" value="VWA"/>
    <property type="match status" value="1"/>
</dbReference>
<comment type="caution">
    <text evidence="3">The sequence shown here is derived from an EMBL/GenBank/DDBJ whole genome shotgun (WGS) entry which is preliminary data.</text>
</comment>
<dbReference type="Proteomes" id="UP000683925">
    <property type="component" value="Unassembled WGS sequence"/>
</dbReference>
<proteinExistence type="predicted"/>
<evidence type="ECO:0000313" key="4">
    <source>
        <dbReference type="Proteomes" id="UP000683925"/>
    </source>
</evidence>